<evidence type="ECO:0000313" key="3">
    <source>
        <dbReference type="Proteomes" id="UP000325440"/>
    </source>
</evidence>
<dbReference type="OrthoDB" id="10014409at2759"/>
<accession>A0A5E4NST0</accession>
<organism evidence="2 3">
    <name type="scientific">Cinara cedri</name>
    <dbReference type="NCBI Taxonomy" id="506608"/>
    <lineage>
        <taxon>Eukaryota</taxon>
        <taxon>Metazoa</taxon>
        <taxon>Ecdysozoa</taxon>
        <taxon>Arthropoda</taxon>
        <taxon>Hexapoda</taxon>
        <taxon>Insecta</taxon>
        <taxon>Pterygota</taxon>
        <taxon>Neoptera</taxon>
        <taxon>Paraneoptera</taxon>
        <taxon>Hemiptera</taxon>
        <taxon>Sternorrhyncha</taxon>
        <taxon>Aphidomorpha</taxon>
        <taxon>Aphidoidea</taxon>
        <taxon>Aphididae</taxon>
        <taxon>Lachninae</taxon>
        <taxon>Cinara</taxon>
    </lineage>
</organism>
<evidence type="ECO:0000313" key="2">
    <source>
        <dbReference type="EMBL" id="VVC46270.1"/>
    </source>
</evidence>
<name>A0A5E4NST0_9HEMI</name>
<dbReference type="GO" id="GO:0003964">
    <property type="term" value="F:RNA-directed DNA polymerase activity"/>
    <property type="evidence" value="ECO:0007669"/>
    <property type="project" value="UniProtKB-KW"/>
</dbReference>
<dbReference type="AlphaFoldDB" id="A0A5E4NST0"/>
<gene>
    <name evidence="2" type="ORF">CINCED_3A008504</name>
</gene>
<keyword evidence="2" id="KW-0548">Nucleotidyltransferase</keyword>
<dbReference type="SUPFAM" id="SSF56672">
    <property type="entry name" value="DNA/RNA polymerases"/>
    <property type="match status" value="1"/>
</dbReference>
<sequence length="478" mass="56084">MRGADCDSDHYLVKVNIKARLKVRVATRVTIIDRYDITKFTDEVCQKRFKSEIHKRSRELDIASIGSTNNMWRRVQDTIKETSAEVLGKPKNTKKPWFNERGGYKIYEKFLVKEDGTLITARSDLVERFKHLLNCNDPIETFTWTRIEPNLNECTTSSKQEVELQIRRLKNYKSPGEDGIQGGIMKMLDEVSLTHIHRLLTNIWEKEELPEGHSAKYRNQNKGSIGIARASNEKRIVLGNLNINILAYADGISILGETEETVKQVCRKLIMMASKVGLEINDEKTEYMIFSRQDRDYQQGQSMNVEGRVFKRVKHFKYLGHLLTQDNDSYLIIEVSARIQKGNKNFFGLGNESRRNQNKSIERRILRKIYGPCFDTKIGEWRKRHNKELEEIFQRPNIANEIKKRRLTWARHVWRRVGSIARTIEENPVGKRPLGRPRIRWEDCVKRDAESIEPEIPWRVAAENRDRWREICLAVWSQ</sequence>
<evidence type="ECO:0000259" key="1">
    <source>
        <dbReference type="Pfam" id="PF00078"/>
    </source>
</evidence>
<dbReference type="Pfam" id="PF00078">
    <property type="entry name" value="RVT_1"/>
    <property type="match status" value="1"/>
</dbReference>
<proteinExistence type="predicted"/>
<dbReference type="Proteomes" id="UP000325440">
    <property type="component" value="Unassembled WGS sequence"/>
</dbReference>
<keyword evidence="3" id="KW-1185">Reference proteome</keyword>
<keyword evidence="2" id="KW-0808">Transferase</keyword>
<keyword evidence="2" id="KW-0695">RNA-directed DNA polymerase</keyword>
<protein>
    <submittedName>
        <fullName evidence="2">Reverse transcriptase domain</fullName>
    </submittedName>
</protein>
<dbReference type="PANTHER" id="PTHR47027:SF29">
    <property type="entry name" value="C2H2-TYPE DOMAIN-CONTAINING PROTEIN"/>
    <property type="match status" value="1"/>
</dbReference>
<dbReference type="InterPro" id="IPR000477">
    <property type="entry name" value="RT_dom"/>
</dbReference>
<reference evidence="2 3" key="1">
    <citation type="submission" date="2019-08" db="EMBL/GenBank/DDBJ databases">
        <authorList>
            <person name="Alioto T."/>
            <person name="Alioto T."/>
            <person name="Gomez Garrido J."/>
        </authorList>
    </citation>
    <scope>NUCLEOTIDE SEQUENCE [LARGE SCALE GENOMIC DNA]</scope>
</reference>
<dbReference type="InterPro" id="IPR043502">
    <property type="entry name" value="DNA/RNA_pol_sf"/>
</dbReference>
<dbReference type="PANTHER" id="PTHR47027">
    <property type="entry name" value="REVERSE TRANSCRIPTASE DOMAIN-CONTAINING PROTEIN"/>
    <property type="match status" value="1"/>
</dbReference>
<feature type="domain" description="Reverse transcriptase" evidence="1">
    <location>
        <begin position="236"/>
        <end position="321"/>
    </location>
</feature>
<dbReference type="EMBL" id="CABPRJ010002456">
    <property type="protein sequence ID" value="VVC46270.1"/>
    <property type="molecule type" value="Genomic_DNA"/>
</dbReference>